<keyword evidence="1" id="KW-0472">Membrane</keyword>
<reference evidence="2" key="1">
    <citation type="journal article" date="2020" name="Nature">
        <title>Giant virus diversity and host interactions through global metagenomics.</title>
        <authorList>
            <person name="Schulz F."/>
            <person name="Roux S."/>
            <person name="Paez-Espino D."/>
            <person name="Jungbluth S."/>
            <person name="Walsh D.A."/>
            <person name="Denef V.J."/>
            <person name="McMahon K.D."/>
            <person name="Konstantinidis K.T."/>
            <person name="Eloe-Fadrosh E.A."/>
            <person name="Kyrpides N.C."/>
            <person name="Woyke T."/>
        </authorList>
    </citation>
    <scope>NUCLEOTIDE SEQUENCE</scope>
    <source>
        <strain evidence="2">GVMAG-M-3300024252-29</strain>
    </source>
</reference>
<dbReference type="AlphaFoldDB" id="A0A6C0IJI2"/>
<protein>
    <submittedName>
        <fullName evidence="2">Uncharacterized protein</fullName>
    </submittedName>
</protein>
<organism evidence="2">
    <name type="scientific">viral metagenome</name>
    <dbReference type="NCBI Taxonomy" id="1070528"/>
    <lineage>
        <taxon>unclassified sequences</taxon>
        <taxon>metagenomes</taxon>
        <taxon>organismal metagenomes</taxon>
    </lineage>
</organism>
<feature type="transmembrane region" description="Helical" evidence="1">
    <location>
        <begin position="911"/>
        <end position="927"/>
    </location>
</feature>
<sequence>MSSVIEIKQDEENLQKSLAYVNQQRPIDQKLQTRFQNTDKSYRNQINPLQKEFDEKLKQYMELMTEYYDKYVDLANEQNAQRKASWDEQMRKYNNFNYGGEDEVRNQVLQEQKAWKDEQGTLNTDYDTAVTEYNTALDAWEKTKTERETLVKTIKQEMTTSKKRRLDYAASHDSDYDNKVLALYEKNRRDLMTVNGTYNGSIKDKIGLLTSEGAGHTKQVQVVDAIHYDGRRIIMGINGTANCKRQSASVSWKKTLVRIGNLSKSYGSSEKTVTINYVSGPMKIAKSISPWSRGNNGAQGYQGMNSKGRTHYNDRFSVSINNNRITVKRLDITGIGWGQDMYLYVGVLTPELSSSTVGNPTKKTIWGSSLKYSKVWGNNTYGIYSAFTIENVPKSIWYPHGEWNTKNHINLQEDDGGMASTGYYVFMQVFFVSGDQLVDCNSSGFLTGYADDACDVYINGLQVTTTIRGGWGGRPKKIAFSMSRFIHQGSNIITVRVQNTGGPAALVLALFGSKKTNNGMVDYENMFVSTNEDWIALRSDVKIPLLGTNHKGRTCCGGFNKNFQTDDWMYGFHKSMKQTGYFDKIGGTSGVQTHNYQPPSAKVKYIRVSFGQRPTAEAYIQISQLAVYPVDDMKKNVAQNQVVKAHSVFQNGPAIAKNAVNGQLKARPYPRLYHSDLTGGWDKQFFEIALVEDVQIYKIDFFGRMDCCQDRARALRIELFDKNKDIVFQGPPFGSDATEQSFYFNSPVVPENTDPKPAKPVKGTLSRDFPVYTPGEVPPYPVMPGFETPDQTLLNTIIGLSDDLITLNLRIQGVYKKYTMDGTITAYQASVSDRRRDLVNQVLGMIKERNELTEKVNEYVATQKNQLDQERRATGNYSSFWIWFTVAISLAIALGVYLFAPKMLVSTPNMIAWVIIIMTTLITSQYIGGSITFMLWLIILVNIFFYVLKKYYGAHE</sequence>
<evidence type="ECO:0000313" key="2">
    <source>
        <dbReference type="EMBL" id="QHT93358.1"/>
    </source>
</evidence>
<dbReference type="InterPro" id="IPR008979">
    <property type="entry name" value="Galactose-bd-like_sf"/>
</dbReference>
<keyword evidence="1" id="KW-0812">Transmembrane</keyword>
<name>A0A6C0IJI2_9ZZZZ</name>
<feature type="transmembrane region" description="Helical" evidence="1">
    <location>
        <begin position="880"/>
        <end position="899"/>
    </location>
</feature>
<dbReference type="Gene3D" id="2.60.120.260">
    <property type="entry name" value="Galactose-binding domain-like"/>
    <property type="match status" value="2"/>
</dbReference>
<dbReference type="EMBL" id="MN740207">
    <property type="protein sequence ID" value="QHT93358.1"/>
    <property type="molecule type" value="Genomic_DNA"/>
</dbReference>
<evidence type="ECO:0000256" key="1">
    <source>
        <dbReference type="SAM" id="Phobius"/>
    </source>
</evidence>
<feature type="transmembrane region" description="Helical" evidence="1">
    <location>
        <begin position="933"/>
        <end position="952"/>
    </location>
</feature>
<keyword evidence="1" id="KW-1133">Transmembrane helix</keyword>
<accession>A0A6C0IJI2</accession>
<dbReference type="SUPFAM" id="SSF49785">
    <property type="entry name" value="Galactose-binding domain-like"/>
    <property type="match status" value="2"/>
</dbReference>
<proteinExistence type="predicted"/>